<sequence>MKKELAQEYIALIPNLFGSFSELNKNATELSHMQNHVIEYLFMNKRAFNLKEISTGLDIAKQQLTNVVSALEVQGYVVKKPDPKDKRAVLIALTPKGKEVQEKKWAEIYNRFSQNLTKLNEEEQRDLQFALHKVNVLLTKMEG</sequence>
<evidence type="ECO:0000256" key="1">
    <source>
        <dbReference type="ARBA" id="ARBA00023015"/>
    </source>
</evidence>
<evidence type="ECO:0000313" key="5">
    <source>
        <dbReference type="EMBL" id="SDN26646.1"/>
    </source>
</evidence>
<keyword evidence="3" id="KW-0804">Transcription</keyword>
<protein>
    <submittedName>
        <fullName evidence="5">DNA-binding transcriptional regulator, MarR family</fullName>
    </submittedName>
</protein>
<gene>
    <name evidence="5" type="ORF">SAMN04488137_3837</name>
</gene>
<name>A0A1H0A1T7_9BACL</name>
<keyword evidence="2 5" id="KW-0238">DNA-binding</keyword>
<feature type="domain" description="HTH marR-type" evidence="4">
    <location>
        <begin position="1"/>
        <end position="136"/>
    </location>
</feature>
<evidence type="ECO:0000313" key="6">
    <source>
        <dbReference type="Proteomes" id="UP000199544"/>
    </source>
</evidence>
<dbReference type="AlphaFoldDB" id="A0A1H0A1T7"/>
<dbReference type="InterPro" id="IPR036388">
    <property type="entry name" value="WH-like_DNA-bd_sf"/>
</dbReference>
<dbReference type="GO" id="GO:0003700">
    <property type="term" value="F:DNA-binding transcription factor activity"/>
    <property type="evidence" value="ECO:0007669"/>
    <property type="project" value="InterPro"/>
</dbReference>
<dbReference type="InterPro" id="IPR000835">
    <property type="entry name" value="HTH_MarR-typ"/>
</dbReference>
<dbReference type="GO" id="GO:0003677">
    <property type="term" value="F:DNA binding"/>
    <property type="evidence" value="ECO:0007669"/>
    <property type="project" value="UniProtKB-KW"/>
</dbReference>
<keyword evidence="1" id="KW-0805">Transcription regulation</keyword>
<dbReference type="PROSITE" id="PS01117">
    <property type="entry name" value="HTH_MARR_1"/>
    <property type="match status" value="1"/>
</dbReference>
<dbReference type="Gene3D" id="1.10.10.10">
    <property type="entry name" value="Winged helix-like DNA-binding domain superfamily/Winged helix DNA-binding domain"/>
    <property type="match status" value="1"/>
</dbReference>
<dbReference type="SMART" id="SM00347">
    <property type="entry name" value="HTH_MARR"/>
    <property type="match status" value="1"/>
</dbReference>
<dbReference type="SUPFAM" id="SSF46785">
    <property type="entry name" value="Winged helix' DNA-binding domain"/>
    <property type="match status" value="1"/>
</dbReference>
<dbReference type="PANTHER" id="PTHR42756">
    <property type="entry name" value="TRANSCRIPTIONAL REGULATOR, MARR"/>
    <property type="match status" value="1"/>
</dbReference>
<dbReference type="RefSeq" id="WP_090237158.1">
    <property type="nucleotide sequence ID" value="NZ_FNHW01000002.1"/>
</dbReference>
<dbReference type="InterPro" id="IPR023187">
    <property type="entry name" value="Tscrpt_reg_MarR-type_CS"/>
</dbReference>
<dbReference type="PANTHER" id="PTHR42756:SF1">
    <property type="entry name" value="TRANSCRIPTIONAL REPRESSOR OF EMRAB OPERON"/>
    <property type="match status" value="1"/>
</dbReference>
<accession>A0A1H0A1T7</accession>
<dbReference type="InterPro" id="IPR036390">
    <property type="entry name" value="WH_DNA-bd_sf"/>
</dbReference>
<evidence type="ECO:0000256" key="3">
    <source>
        <dbReference type="ARBA" id="ARBA00023163"/>
    </source>
</evidence>
<dbReference type="PRINTS" id="PR00598">
    <property type="entry name" value="HTHMARR"/>
</dbReference>
<dbReference type="Proteomes" id="UP000199544">
    <property type="component" value="Unassembled WGS sequence"/>
</dbReference>
<evidence type="ECO:0000259" key="4">
    <source>
        <dbReference type="PROSITE" id="PS50995"/>
    </source>
</evidence>
<dbReference type="EMBL" id="FNHW01000002">
    <property type="protein sequence ID" value="SDN26646.1"/>
    <property type="molecule type" value="Genomic_DNA"/>
</dbReference>
<dbReference type="STRING" id="459525.SAMN04488137_3837"/>
<reference evidence="6" key="1">
    <citation type="submission" date="2016-10" db="EMBL/GenBank/DDBJ databases">
        <authorList>
            <person name="Varghese N."/>
            <person name="Submissions S."/>
        </authorList>
    </citation>
    <scope>NUCLEOTIDE SEQUENCE [LARGE SCALE GENOMIC DNA]</scope>
    <source>
        <strain evidence="6">CGMCC 1.6854</strain>
    </source>
</reference>
<keyword evidence="6" id="KW-1185">Reference proteome</keyword>
<dbReference type="PROSITE" id="PS50995">
    <property type="entry name" value="HTH_MARR_2"/>
    <property type="match status" value="1"/>
</dbReference>
<organism evidence="5 6">
    <name type="scientific">Fictibacillus solisalsi</name>
    <dbReference type="NCBI Taxonomy" id="459525"/>
    <lineage>
        <taxon>Bacteria</taxon>
        <taxon>Bacillati</taxon>
        <taxon>Bacillota</taxon>
        <taxon>Bacilli</taxon>
        <taxon>Bacillales</taxon>
        <taxon>Fictibacillaceae</taxon>
        <taxon>Fictibacillus</taxon>
    </lineage>
</organism>
<proteinExistence type="predicted"/>
<dbReference type="OrthoDB" id="2626899at2"/>
<evidence type="ECO:0000256" key="2">
    <source>
        <dbReference type="ARBA" id="ARBA00023125"/>
    </source>
</evidence>
<dbReference type="Pfam" id="PF13463">
    <property type="entry name" value="HTH_27"/>
    <property type="match status" value="1"/>
</dbReference>